<dbReference type="Gene3D" id="3.40.630.30">
    <property type="match status" value="1"/>
</dbReference>
<proteinExistence type="predicted"/>
<dbReference type="Pfam" id="PF00583">
    <property type="entry name" value="Acetyltransf_1"/>
    <property type="match status" value="1"/>
</dbReference>
<evidence type="ECO:0000259" key="1">
    <source>
        <dbReference type="PROSITE" id="PS51186"/>
    </source>
</evidence>
<dbReference type="CDD" id="cd04301">
    <property type="entry name" value="NAT_SF"/>
    <property type="match status" value="1"/>
</dbReference>
<dbReference type="PROSITE" id="PS51186">
    <property type="entry name" value="GNAT"/>
    <property type="match status" value="1"/>
</dbReference>
<dbReference type="EMBL" id="JAMZEJ010000004">
    <property type="protein sequence ID" value="MCQ8240896.1"/>
    <property type="molecule type" value="Genomic_DNA"/>
</dbReference>
<name>A0ABT1VX30_9PROT</name>
<dbReference type="RefSeq" id="WP_422919623.1">
    <property type="nucleotide sequence ID" value="NZ_JAMZEJ010000004.1"/>
</dbReference>
<gene>
    <name evidence="2" type="ORF">NFI88_08620</name>
</gene>
<sequence length="150" mass="16861">MSQDIFYRVHDGDPDEVMRLSEDFCSQLFPSLAPNFVRSRLPYVAEPQLCLAERAARPVGFKLSYRLSSTILFSWLGGVLPEARRQGIAAGLMQFQHREAVAAGYSHVETRTRTSNNAMIMLNLAHGFEIVGLETDAFGRFVVIQRKPLS</sequence>
<dbReference type="Proteomes" id="UP001524547">
    <property type="component" value="Unassembled WGS sequence"/>
</dbReference>
<reference evidence="2 3" key="1">
    <citation type="submission" date="2022-06" db="EMBL/GenBank/DDBJ databases">
        <title>Rhizosaccharibacter gen. nov. sp. nov. KSS12, endophytic bacteria isolated from sugarcane.</title>
        <authorList>
            <person name="Pitiwittayakul N."/>
        </authorList>
    </citation>
    <scope>NUCLEOTIDE SEQUENCE [LARGE SCALE GENOMIC DNA]</scope>
    <source>
        <strain evidence="2 3">KSS12</strain>
    </source>
</reference>
<dbReference type="InterPro" id="IPR016181">
    <property type="entry name" value="Acyl_CoA_acyltransferase"/>
</dbReference>
<evidence type="ECO:0000313" key="3">
    <source>
        <dbReference type="Proteomes" id="UP001524547"/>
    </source>
</evidence>
<keyword evidence="3" id="KW-1185">Reference proteome</keyword>
<accession>A0ABT1VX30</accession>
<evidence type="ECO:0000313" key="2">
    <source>
        <dbReference type="EMBL" id="MCQ8240896.1"/>
    </source>
</evidence>
<organism evidence="2 3">
    <name type="scientific">Rhizosaccharibacter radicis</name>
    <dbReference type="NCBI Taxonomy" id="2782605"/>
    <lineage>
        <taxon>Bacteria</taxon>
        <taxon>Pseudomonadati</taxon>
        <taxon>Pseudomonadota</taxon>
        <taxon>Alphaproteobacteria</taxon>
        <taxon>Acetobacterales</taxon>
        <taxon>Acetobacteraceae</taxon>
        <taxon>Rhizosaccharibacter</taxon>
    </lineage>
</organism>
<dbReference type="SUPFAM" id="SSF55729">
    <property type="entry name" value="Acyl-CoA N-acyltransferases (Nat)"/>
    <property type="match status" value="1"/>
</dbReference>
<feature type="domain" description="N-acetyltransferase" evidence="1">
    <location>
        <begin position="7"/>
        <end position="150"/>
    </location>
</feature>
<protein>
    <submittedName>
        <fullName evidence="2">GNAT family N-acetyltransferase</fullName>
    </submittedName>
</protein>
<dbReference type="InterPro" id="IPR000182">
    <property type="entry name" value="GNAT_dom"/>
</dbReference>
<comment type="caution">
    <text evidence="2">The sequence shown here is derived from an EMBL/GenBank/DDBJ whole genome shotgun (WGS) entry which is preliminary data.</text>
</comment>